<dbReference type="PANTHER" id="PTHR23303:SF14">
    <property type="entry name" value="BOS COMPLEX SUBUNIT NOMO1-RELATED"/>
    <property type="match status" value="1"/>
</dbReference>
<dbReference type="Gene3D" id="2.60.40.1120">
    <property type="entry name" value="Carboxypeptidase-like, regulatory domain"/>
    <property type="match status" value="1"/>
</dbReference>
<dbReference type="HOGENOM" id="CLU_007543_2_0_1"/>
<dbReference type="GO" id="GO:0005789">
    <property type="term" value="C:endoplasmic reticulum membrane"/>
    <property type="evidence" value="ECO:0000318"/>
    <property type="project" value="GO_Central"/>
</dbReference>
<dbReference type="Pfam" id="PF22902">
    <property type="entry name" value="NOMO1-like_9th"/>
    <property type="match status" value="1"/>
</dbReference>
<keyword evidence="2 7" id="KW-0812">Transmembrane</keyword>
<evidence type="ECO:0000256" key="3">
    <source>
        <dbReference type="ARBA" id="ARBA00022729"/>
    </source>
</evidence>
<evidence type="ECO:0000313" key="15">
    <source>
        <dbReference type="EMBL" id="EDV25680.1"/>
    </source>
</evidence>
<evidence type="ECO:0000259" key="10">
    <source>
        <dbReference type="Pfam" id="PF22902"/>
    </source>
</evidence>
<evidence type="ECO:0000259" key="11">
    <source>
        <dbReference type="Pfam" id="PF22904"/>
    </source>
</evidence>
<dbReference type="OMA" id="FVFKGFG"/>
<dbReference type="Gene3D" id="2.60.40.10">
    <property type="entry name" value="Immunoglobulins"/>
    <property type="match status" value="2"/>
</dbReference>
<dbReference type="InParanoid" id="B3RTT4"/>
<evidence type="ECO:0000256" key="4">
    <source>
        <dbReference type="ARBA" id="ARBA00022824"/>
    </source>
</evidence>
<dbReference type="SUPFAM" id="SSF49478">
    <property type="entry name" value="Cna protein B-type domain"/>
    <property type="match status" value="1"/>
</dbReference>
<feature type="domain" description="NOMO-like N-terminal beta-sandwich" evidence="9">
    <location>
        <begin position="30"/>
        <end position="114"/>
    </location>
</feature>
<keyword evidence="5 7" id="KW-1133">Transmembrane helix</keyword>
<comment type="subcellular location">
    <subcellularLocation>
        <location evidence="1">Endoplasmic reticulum membrane</location>
        <topology evidence="1">Single-pass type I membrane protein</topology>
    </subcellularLocation>
</comment>
<keyword evidence="6 7" id="KW-0472">Membrane</keyword>
<evidence type="ECO:0000256" key="6">
    <source>
        <dbReference type="ARBA" id="ARBA00023136"/>
    </source>
</evidence>
<dbReference type="PANTHER" id="PTHR23303">
    <property type="entry name" value="CARBOXYPEPTIDASE REGULATORY REGION-CONTAINING"/>
    <property type="match status" value="1"/>
</dbReference>
<dbReference type="OrthoDB" id="10263633at2759"/>
<evidence type="ECO:0000256" key="2">
    <source>
        <dbReference type="ARBA" id="ARBA00022692"/>
    </source>
</evidence>
<evidence type="ECO:0000259" key="13">
    <source>
        <dbReference type="Pfam" id="PF23192"/>
    </source>
</evidence>
<dbReference type="eggNOG" id="KOG1948">
    <property type="taxonomic scope" value="Eukaryota"/>
</dbReference>
<organism evidence="15 16">
    <name type="scientific">Trichoplax adhaerens</name>
    <name type="common">Trichoplax reptans</name>
    <dbReference type="NCBI Taxonomy" id="10228"/>
    <lineage>
        <taxon>Eukaryota</taxon>
        <taxon>Metazoa</taxon>
        <taxon>Placozoa</taxon>
        <taxon>Uniplacotomia</taxon>
        <taxon>Trichoplacea</taxon>
        <taxon>Trichoplacidae</taxon>
        <taxon>Trichoplax</taxon>
    </lineage>
</organism>
<dbReference type="Pfam" id="PF22904">
    <property type="entry name" value="NOMO1-like_2nd"/>
    <property type="match status" value="1"/>
</dbReference>
<sequence>MKTTGVYPFSLILLTLCYVSCQNDVLIGCGGFVKSDIDIDYTQVKVQLITKYGSVKDEIACAPTSGYFMIPIYDKGEFTLKVSPPQNWDFDPTEIKLNIDGKTDPCSNNRDINFTFKGITITGRILSEGLMDGPAGVAVTLSQGDTVVQTTKSTDGGRYVFHQVKPGHYEIKTSHDKWTFSKSQTTIDAKIGSTSVTEDMIISGYDVQGKVTECDSIEKNLATPGQINGLSPLCYRISDQQGLVNFPSLPPGQYILVPYYRSEEIVFDVVPAQVPVTVASSSVKIQPNFQVHGFTIGGRVLAYREGKGIVDASIQINGKPVTSTGKDGKYLLVNVTSGTYTITVSKPYYFFEPFVTKITPSTPALEDIVATRYNLCGLIEITDLPNEVMKSKKRKVNMSPVGSKSTEVTILSNENGSFCFQVSPGEYIVKAVPDDDDKSKGVMFTPPSKQVTVKDEPVFGVKFGQFKTTVSGKVKFLEGFHGNKDTTIYLRDTERSGHVHQAVAKLTGDNLVAQFIFEDVLPGKYNAAVTRKDVCWKSEELPFTVLDNDIDGIQFEQNGFVLSAVTSHSFYAYYSSEGDKEKTECKFNKGLNRMCLPNAGRYEISPASCYIFQQNEYSYDTTSTSTLSMTAVDYRVIGSVISFADAKDIMIKIKFTNKEKEDIVLGPLEARPLGQLLKFDFQFILRPGDSVSVLPSSETLLFDPSKIDFTLNEDKECPISIGAFDASKGEIIVGKIEPVVNDVEIRLHEAGSDVVLLTTTTNQQGEYRYSNSKHFCPRFGPLAGNKNYDVTASKPGYVFTPTLDNKRDFKASKQGEIVIKVASEDGQPMSGVLFSLSGQNFRSNNITSETGEIQYLNLPSAQYYFRPLLKEYSFEPAMQLISVDEGMTVNVEVKGYRVAYSCYGKLSSLNGEPEVDVVVRLAATFQLMESKRYYFVMQKAIGINNCENSREEATTTINGTFRIRGLKPNCSYSVQVAEENSDIISRSIPDKRVIEKVEDQDITDVNIITIRSSGQMEISGTVFTEDKYLHTIKALLYNENNMDSPVQSVALGDNHYFHFKPLPRDGKSYILRIQSMLSLVTYSYKTLETDSFTATQHRRHFHFNFSAAIRQIDPEPSQGSFLIIPFILVIAIAFNFTKVSQYVKSLIEAYNSRQQSSTSEENVKAKKKHGKHR</sequence>
<dbReference type="RefSeq" id="XP_002111713.1">
    <property type="nucleotide sequence ID" value="XM_002111677.1"/>
</dbReference>
<proteinExistence type="predicted"/>
<dbReference type="Pfam" id="PF23192">
    <property type="entry name" value="NOMO_12th"/>
    <property type="match status" value="1"/>
</dbReference>
<dbReference type="InterPro" id="IPR008969">
    <property type="entry name" value="CarboxyPept-like_regulatory"/>
</dbReference>
<dbReference type="InterPro" id="IPR055075">
    <property type="entry name" value="NOMO-like_N"/>
</dbReference>
<evidence type="ECO:0000313" key="16">
    <source>
        <dbReference type="Proteomes" id="UP000009022"/>
    </source>
</evidence>
<feature type="domain" description="NOMO second beta-sandwich" evidence="11">
    <location>
        <begin position="116"/>
        <end position="202"/>
    </location>
</feature>
<feature type="transmembrane region" description="Helical" evidence="7">
    <location>
        <begin position="1119"/>
        <end position="1137"/>
    </location>
</feature>
<name>B3RTT4_TRIAD</name>
<evidence type="ECO:0000256" key="7">
    <source>
        <dbReference type="SAM" id="Phobius"/>
    </source>
</evidence>
<dbReference type="GeneID" id="6753439"/>
<evidence type="ECO:0000256" key="1">
    <source>
        <dbReference type="ARBA" id="ARBA00004115"/>
    </source>
</evidence>
<feature type="domain" description="NOMO C-terminal transthyretin-like" evidence="13">
    <location>
        <begin position="1014"/>
        <end position="1107"/>
    </location>
</feature>
<dbReference type="InterPro" id="IPR056190">
    <property type="entry name" value="NOMO_5th"/>
</dbReference>
<dbReference type="InterPro" id="IPR055074">
    <property type="entry name" value="NOMO1-3_2nd"/>
</dbReference>
<dbReference type="Pfam" id="PF22898">
    <property type="entry name" value="NOMO1-like_1st"/>
    <property type="match status" value="1"/>
</dbReference>
<feature type="domain" description="NOMO-like ninth beta-sandwich" evidence="10">
    <location>
        <begin position="728"/>
        <end position="811"/>
    </location>
</feature>
<dbReference type="Pfam" id="PF23194">
    <property type="entry name" value="NOMO_5th"/>
    <property type="match status" value="1"/>
</dbReference>
<dbReference type="InterPro" id="IPR056191">
    <property type="entry name" value="NOMO_12th"/>
</dbReference>
<gene>
    <name evidence="15" type="ORF">TRIADDRAFT_56039</name>
</gene>
<reference evidence="15 16" key="1">
    <citation type="journal article" date="2008" name="Nature">
        <title>The Trichoplax genome and the nature of placozoans.</title>
        <authorList>
            <person name="Srivastava M."/>
            <person name="Begovic E."/>
            <person name="Chapman J."/>
            <person name="Putnam N.H."/>
            <person name="Hellsten U."/>
            <person name="Kawashima T."/>
            <person name="Kuo A."/>
            <person name="Mitros T."/>
            <person name="Salamov A."/>
            <person name="Carpenter M.L."/>
            <person name="Signorovitch A.Y."/>
            <person name="Moreno M.A."/>
            <person name="Kamm K."/>
            <person name="Grimwood J."/>
            <person name="Schmutz J."/>
            <person name="Shapiro H."/>
            <person name="Grigoriev I.V."/>
            <person name="Buss L.W."/>
            <person name="Schierwater B."/>
            <person name="Dellaporta S.L."/>
            <person name="Rokhsar D.S."/>
        </authorList>
    </citation>
    <scope>NUCLEOTIDE SEQUENCE [LARGE SCALE GENOMIC DNA]</scope>
    <source>
        <strain evidence="15 16">Grell-BS-1999</strain>
    </source>
</reference>
<evidence type="ECO:0000256" key="5">
    <source>
        <dbReference type="ARBA" id="ARBA00022989"/>
    </source>
</evidence>
<dbReference type="CTD" id="6753439"/>
<evidence type="ECO:0000259" key="12">
    <source>
        <dbReference type="Pfam" id="PF23141"/>
    </source>
</evidence>
<dbReference type="InterPro" id="IPR055073">
    <property type="entry name" value="NOMO1-like_9th"/>
</dbReference>
<dbReference type="SUPFAM" id="SSF49464">
    <property type="entry name" value="Carboxypeptidase regulatory domain-like"/>
    <property type="match status" value="1"/>
</dbReference>
<protein>
    <recommendedName>
        <fullName evidence="17">SD-repeat containing protein B domain-containing protein</fullName>
    </recommendedName>
</protein>
<dbReference type="InterPro" id="IPR051417">
    <property type="entry name" value="SDr/BOS_complex"/>
</dbReference>
<dbReference type="Pfam" id="PF23141">
    <property type="entry name" value="Ig_NOMO"/>
    <property type="match status" value="1"/>
</dbReference>
<feature type="domain" description="NOMO seventh transthyretin-like" evidence="12">
    <location>
        <begin position="562"/>
        <end position="632"/>
    </location>
</feature>
<evidence type="ECO:0008006" key="17">
    <source>
        <dbReference type="Google" id="ProtNLM"/>
    </source>
</evidence>
<keyword evidence="3 8" id="KW-0732">Signal</keyword>
<feature type="domain" description="NOMO fifth transthyretin-like" evidence="14">
    <location>
        <begin position="375"/>
        <end position="463"/>
    </location>
</feature>
<keyword evidence="16" id="KW-1185">Reference proteome</keyword>
<accession>B3RTT4</accession>
<feature type="signal peptide" evidence="8">
    <location>
        <begin position="1"/>
        <end position="21"/>
    </location>
</feature>
<dbReference type="Proteomes" id="UP000009022">
    <property type="component" value="Unassembled WGS sequence"/>
</dbReference>
<evidence type="ECO:0000259" key="14">
    <source>
        <dbReference type="Pfam" id="PF23194"/>
    </source>
</evidence>
<dbReference type="EMBL" id="DS985244">
    <property type="protein sequence ID" value="EDV25680.1"/>
    <property type="molecule type" value="Genomic_DNA"/>
</dbReference>
<dbReference type="PhylomeDB" id="B3RTT4"/>
<dbReference type="KEGG" id="tad:TRIADDRAFT_56039"/>
<evidence type="ECO:0000256" key="8">
    <source>
        <dbReference type="SAM" id="SignalP"/>
    </source>
</evidence>
<feature type="chain" id="PRO_5002796950" description="SD-repeat containing protein B domain-containing protein" evidence="8">
    <location>
        <begin position="22"/>
        <end position="1173"/>
    </location>
</feature>
<dbReference type="InterPro" id="IPR056319">
    <property type="entry name" value="NOMO_7th"/>
</dbReference>
<dbReference type="STRING" id="10228.B3RTT4"/>
<dbReference type="AlphaFoldDB" id="B3RTT4"/>
<keyword evidence="4" id="KW-0256">Endoplasmic reticulum</keyword>
<dbReference type="InterPro" id="IPR013783">
    <property type="entry name" value="Ig-like_fold"/>
</dbReference>
<evidence type="ECO:0000259" key="9">
    <source>
        <dbReference type="Pfam" id="PF22898"/>
    </source>
</evidence>